<evidence type="ECO:0008006" key="3">
    <source>
        <dbReference type="Google" id="ProtNLM"/>
    </source>
</evidence>
<dbReference type="Gene3D" id="3.40.50.150">
    <property type="entry name" value="Vaccinia Virus protein VP39"/>
    <property type="match status" value="1"/>
</dbReference>
<dbReference type="Proteomes" id="UP001515480">
    <property type="component" value="Unassembled WGS sequence"/>
</dbReference>
<dbReference type="InterPro" id="IPR029063">
    <property type="entry name" value="SAM-dependent_MTases_sf"/>
</dbReference>
<dbReference type="Pfam" id="PF10294">
    <property type="entry name" value="Methyltransf_16"/>
    <property type="match status" value="1"/>
</dbReference>
<accession>A0AB34JRK3</accession>
<dbReference type="CDD" id="cd02440">
    <property type="entry name" value="AdoMet_MTases"/>
    <property type="match status" value="1"/>
</dbReference>
<organism evidence="1 2">
    <name type="scientific">Prymnesium parvum</name>
    <name type="common">Toxic golden alga</name>
    <dbReference type="NCBI Taxonomy" id="97485"/>
    <lineage>
        <taxon>Eukaryota</taxon>
        <taxon>Haptista</taxon>
        <taxon>Haptophyta</taxon>
        <taxon>Prymnesiophyceae</taxon>
        <taxon>Prymnesiales</taxon>
        <taxon>Prymnesiaceae</taxon>
        <taxon>Prymnesium</taxon>
    </lineage>
</organism>
<dbReference type="PANTHER" id="PTHR14614">
    <property type="entry name" value="HEPATOCELLULAR CARCINOMA-ASSOCIATED ANTIGEN"/>
    <property type="match status" value="1"/>
</dbReference>
<reference evidence="1 2" key="1">
    <citation type="journal article" date="2024" name="Science">
        <title>Giant polyketide synthase enzymes in the biosynthesis of giant marine polyether toxins.</title>
        <authorList>
            <person name="Fallon T.R."/>
            <person name="Shende V.V."/>
            <person name="Wierzbicki I.H."/>
            <person name="Pendleton A.L."/>
            <person name="Watervoot N.F."/>
            <person name="Auber R.P."/>
            <person name="Gonzalez D.J."/>
            <person name="Wisecaver J.H."/>
            <person name="Moore B.S."/>
        </authorList>
    </citation>
    <scope>NUCLEOTIDE SEQUENCE [LARGE SCALE GENOMIC DNA]</scope>
    <source>
        <strain evidence="1 2">12B1</strain>
    </source>
</reference>
<evidence type="ECO:0000313" key="2">
    <source>
        <dbReference type="Proteomes" id="UP001515480"/>
    </source>
</evidence>
<name>A0AB34JRK3_PRYPA</name>
<protein>
    <recommendedName>
        <fullName evidence="3">Calmodulin-lysine N-methyltransferase</fullName>
    </recommendedName>
</protein>
<sequence>MVETSDSSVDGECLVGVLHHSKIRQRVVEIDHPALPSVVRVEQRPDAPFTDEADGTCRRIWPTAVVLSRYFCANPDMLKGKRILELGAGAGIVGLVCAALGAELVVITDMPEALPLIEANVQRNSAVESQVAVMPCTWGDSEHENAILERAGGKFDLVIACEVVYKQDSSVLKALAETQRRLLLDSGFAMTAYEYRGELFDDIAYFDAVNALFNCEAMPLRHYEGDLAEDDEEESRYVYWYKPLRPEIMSS</sequence>
<dbReference type="AlphaFoldDB" id="A0AB34JRK3"/>
<keyword evidence="2" id="KW-1185">Reference proteome</keyword>
<evidence type="ECO:0000313" key="1">
    <source>
        <dbReference type="EMBL" id="KAL1524490.1"/>
    </source>
</evidence>
<dbReference type="SUPFAM" id="SSF53335">
    <property type="entry name" value="S-adenosyl-L-methionine-dependent methyltransferases"/>
    <property type="match status" value="1"/>
</dbReference>
<dbReference type="EMBL" id="JBGBPQ010000005">
    <property type="protein sequence ID" value="KAL1524490.1"/>
    <property type="molecule type" value="Genomic_DNA"/>
</dbReference>
<comment type="caution">
    <text evidence="1">The sequence shown here is derived from an EMBL/GenBank/DDBJ whole genome shotgun (WGS) entry which is preliminary data.</text>
</comment>
<dbReference type="InterPro" id="IPR019410">
    <property type="entry name" value="Methyltransf_16"/>
</dbReference>
<gene>
    <name evidence="1" type="ORF">AB1Y20_019384</name>
</gene>
<proteinExistence type="predicted"/>